<evidence type="ECO:0000256" key="5">
    <source>
        <dbReference type="ARBA" id="ARBA00017303"/>
    </source>
</evidence>
<name>G5K567_9STRE</name>
<dbReference type="SMART" id="SM00632">
    <property type="entry name" value="Aamy_C"/>
    <property type="match status" value="1"/>
</dbReference>
<evidence type="ECO:0000256" key="2">
    <source>
        <dbReference type="ARBA" id="ARBA00001913"/>
    </source>
</evidence>
<dbReference type="SMART" id="SM00642">
    <property type="entry name" value="Aamy"/>
    <property type="match status" value="1"/>
</dbReference>
<keyword evidence="9 12" id="KW-0119">Carbohydrate metabolism</keyword>
<evidence type="ECO:0000256" key="6">
    <source>
        <dbReference type="ARBA" id="ARBA00022723"/>
    </source>
</evidence>
<dbReference type="CDD" id="cd11315">
    <property type="entry name" value="AmyAc_bac1_AmyA"/>
    <property type="match status" value="1"/>
</dbReference>
<gene>
    <name evidence="15" type="ORF">STRIC_1960</name>
</gene>
<evidence type="ECO:0000256" key="1">
    <source>
        <dbReference type="ARBA" id="ARBA00000548"/>
    </source>
</evidence>
<keyword evidence="7 12" id="KW-0378">Hydrolase</keyword>
<sequence>MVTHLITQVLTELSVLGLTVSLATSASFLNTNQVQADTHDKVSSALEMKDGAILHAWCWSFNTIKANLPAIKEAGYTSIQTSPINKVIEGNGSNKSLKNWYFHYQPTDYSIGNYQLGTEEEFKAMAKEADKYGINIIVDAVLNHTTSDINAVSAEIKAIPNWTHGSTEIKDFNDRFQLTQRALLGLYDWNTQDKAVQEYLHNYFKRAVAAGADGFRYDAAKHIELPGEYNSNFWTVILNNGAKFQYGEILQGGASCENEYGKLMSVTASNYGRFLRQVISQGYVKDADLIDFQVDGVSEDNLVTWVESHDTYANKEEESTKLNDQDIKLGWGIVASRKEGAPLFFSRPRGGGGGNDAQFPEKSQLGDAGSDLYKDPTIVAINQFRNRMNGQEEYIRNAGTDQGLVMVERGQKGAVITNLTIDNKPISSETTLRDGEYKDVLSGQVYKVSNKQIKGEIAKRSVAILYPAS</sequence>
<evidence type="ECO:0000256" key="11">
    <source>
        <dbReference type="RuleBase" id="RU003615"/>
    </source>
</evidence>
<dbReference type="Gene3D" id="3.20.20.80">
    <property type="entry name" value="Glycosidases"/>
    <property type="match status" value="1"/>
</dbReference>
<dbReference type="EMBL" id="AEUX02000007">
    <property type="protein sequence ID" value="EHI68955.1"/>
    <property type="molecule type" value="Genomic_DNA"/>
</dbReference>
<dbReference type="EC" id="3.2.1.1" evidence="4 12"/>
<feature type="domain" description="Glycosyl hydrolase family 13 catalytic" evidence="14">
    <location>
        <begin position="51"/>
        <end position="385"/>
    </location>
</feature>
<evidence type="ECO:0000256" key="9">
    <source>
        <dbReference type="ARBA" id="ARBA00023277"/>
    </source>
</evidence>
<evidence type="ECO:0000259" key="13">
    <source>
        <dbReference type="SMART" id="SM00632"/>
    </source>
</evidence>
<dbReference type="Pfam" id="PF00128">
    <property type="entry name" value="Alpha-amylase"/>
    <property type="match status" value="1"/>
</dbReference>
<evidence type="ECO:0000256" key="7">
    <source>
        <dbReference type="ARBA" id="ARBA00022801"/>
    </source>
</evidence>
<dbReference type="STRING" id="764299.STRIC_1960"/>
<dbReference type="InterPro" id="IPR031319">
    <property type="entry name" value="A-amylase_C"/>
</dbReference>
<keyword evidence="16" id="KW-1185">Reference proteome</keyword>
<evidence type="ECO:0000256" key="3">
    <source>
        <dbReference type="ARBA" id="ARBA00008061"/>
    </source>
</evidence>
<evidence type="ECO:0000256" key="4">
    <source>
        <dbReference type="ARBA" id="ARBA00012595"/>
    </source>
</evidence>
<comment type="similarity">
    <text evidence="3 11">Belongs to the glycosyl hydrolase 13 family.</text>
</comment>
<evidence type="ECO:0000256" key="8">
    <source>
        <dbReference type="ARBA" id="ARBA00022837"/>
    </source>
</evidence>
<evidence type="ECO:0000313" key="16">
    <source>
        <dbReference type="Proteomes" id="UP000003330"/>
    </source>
</evidence>
<evidence type="ECO:0000256" key="12">
    <source>
        <dbReference type="RuleBase" id="RU361134"/>
    </source>
</evidence>
<keyword evidence="8" id="KW-0106">Calcium</keyword>
<dbReference type="GO" id="GO:0046872">
    <property type="term" value="F:metal ion binding"/>
    <property type="evidence" value="ECO:0007669"/>
    <property type="project" value="UniProtKB-KW"/>
</dbReference>
<organism evidence="15 16">
    <name type="scientific">Streptococcus ictaluri 707-05</name>
    <dbReference type="NCBI Taxonomy" id="764299"/>
    <lineage>
        <taxon>Bacteria</taxon>
        <taxon>Bacillati</taxon>
        <taxon>Bacillota</taxon>
        <taxon>Bacilli</taxon>
        <taxon>Lactobacillales</taxon>
        <taxon>Streptococcaceae</taxon>
        <taxon>Streptococcus</taxon>
    </lineage>
</organism>
<keyword evidence="10 12" id="KW-0326">Glycosidase</keyword>
<comment type="caution">
    <text evidence="15">The sequence shown here is derived from an EMBL/GenBank/DDBJ whole genome shotgun (WGS) entry which is preliminary data.</text>
</comment>
<protein>
    <recommendedName>
        <fullName evidence="5 12">Alpha-amylase</fullName>
        <ecNumber evidence="4 12">3.2.1.1</ecNumber>
    </recommendedName>
</protein>
<evidence type="ECO:0000313" key="15">
    <source>
        <dbReference type="EMBL" id="EHI68955.1"/>
    </source>
</evidence>
<dbReference type="Gene3D" id="2.60.40.1180">
    <property type="entry name" value="Golgi alpha-mannosidase II"/>
    <property type="match status" value="1"/>
</dbReference>
<dbReference type="PRINTS" id="PR00110">
    <property type="entry name" value="ALPHAAMYLASE"/>
</dbReference>
<comment type="cofactor">
    <cofactor evidence="2">
        <name>Ca(2+)</name>
        <dbReference type="ChEBI" id="CHEBI:29108"/>
    </cofactor>
</comment>
<dbReference type="Proteomes" id="UP000003330">
    <property type="component" value="Unassembled WGS sequence"/>
</dbReference>
<feature type="domain" description="Alpha-amylase C-terminal" evidence="13">
    <location>
        <begin position="396"/>
        <end position="469"/>
    </location>
</feature>
<dbReference type="AlphaFoldDB" id="G5K567"/>
<dbReference type="InterPro" id="IPR017853">
    <property type="entry name" value="GH"/>
</dbReference>
<dbReference type="RefSeq" id="WP_008089856.1">
    <property type="nucleotide sequence ID" value="NZ_AEUX02000007.1"/>
</dbReference>
<dbReference type="SUPFAM" id="SSF51445">
    <property type="entry name" value="(Trans)glycosidases"/>
    <property type="match status" value="1"/>
</dbReference>
<proteinExistence type="inferred from homology"/>
<evidence type="ECO:0000259" key="14">
    <source>
        <dbReference type="SMART" id="SM00642"/>
    </source>
</evidence>
<dbReference type="InterPro" id="IPR006046">
    <property type="entry name" value="Alpha_amylase"/>
</dbReference>
<comment type="catalytic activity">
    <reaction evidence="1 12">
        <text>Endohydrolysis of (1-&gt;4)-alpha-D-glucosidic linkages in polysaccharides containing three or more (1-&gt;4)-alpha-linked D-glucose units.</text>
        <dbReference type="EC" id="3.2.1.1"/>
    </reaction>
</comment>
<dbReference type="SUPFAM" id="SSF51011">
    <property type="entry name" value="Glycosyl hydrolase domain"/>
    <property type="match status" value="1"/>
</dbReference>
<dbReference type="GO" id="GO:0004556">
    <property type="term" value="F:alpha-amylase activity"/>
    <property type="evidence" value="ECO:0007669"/>
    <property type="project" value="UniProtKB-UniRule"/>
</dbReference>
<keyword evidence="6" id="KW-0479">Metal-binding</keyword>
<dbReference type="OrthoDB" id="9805159at2"/>
<reference evidence="15 16" key="1">
    <citation type="journal article" date="2014" name="Int. J. Syst. Evol. Microbiol.">
        <title>Phylogenomics and the dynamic genome evolution of the genus Streptococcus.</title>
        <authorList>
            <consortium name="The Broad Institute Genome Sequencing Platform"/>
            <person name="Richards V.P."/>
            <person name="Palmer S.R."/>
            <person name="Pavinski Bitar P.D."/>
            <person name="Qin X."/>
            <person name="Weinstock G.M."/>
            <person name="Highlander S.K."/>
            <person name="Town C.D."/>
            <person name="Burne R.A."/>
            <person name="Stanhope M.J."/>
        </authorList>
    </citation>
    <scope>NUCLEOTIDE SEQUENCE [LARGE SCALE GENOMIC DNA]</scope>
    <source>
        <strain evidence="15 16">707-05</strain>
    </source>
</reference>
<accession>G5K567</accession>
<dbReference type="InterPro" id="IPR013780">
    <property type="entry name" value="Glyco_hydro_b"/>
</dbReference>
<dbReference type="GO" id="GO:0005975">
    <property type="term" value="P:carbohydrate metabolic process"/>
    <property type="evidence" value="ECO:0007669"/>
    <property type="project" value="InterPro"/>
</dbReference>
<dbReference type="eggNOG" id="COG0366">
    <property type="taxonomic scope" value="Bacteria"/>
</dbReference>
<dbReference type="InterPro" id="IPR006047">
    <property type="entry name" value="GH13_cat_dom"/>
</dbReference>
<evidence type="ECO:0000256" key="10">
    <source>
        <dbReference type="ARBA" id="ARBA00023295"/>
    </source>
</evidence>
<dbReference type="PANTHER" id="PTHR43447">
    <property type="entry name" value="ALPHA-AMYLASE"/>
    <property type="match status" value="1"/>
</dbReference>